<dbReference type="OMA" id="CRAHHEF"/>
<accession>A0A913ZEP8</accession>
<dbReference type="GO" id="GO:0005886">
    <property type="term" value="C:plasma membrane"/>
    <property type="evidence" value="ECO:0007669"/>
    <property type="project" value="TreeGrafter"/>
</dbReference>
<dbReference type="Gene3D" id="1.20.144.10">
    <property type="entry name" value="Phosphatidic acid phosphatase type 2/haloperoxidase"/>
    <property type="match status" value="1"/>
</dbReference>
<dbReference type="InterPro" id="IPR043216">
    <property type="entry name" value="PAP-like"/>
</dbReference>
<feature type="transmembrane region" description="Helical" evidence="6">
    <location>
        <begin position="134"/>
        <end position="158"/>
    </location>
</feature>
<evidence type="ECO:0000256" key="1">
    <source>
        <dbReference type="ARBA" id="ARBA00004141"/>
    </source>
</evidence>
<dbReference type="CDD" id="cd03384">
    <property type="entry name" value="PAP2_wunen"/>
    <property type="match status" value="1"/>
</dbReference>
<organism evidence="8 9">
    <name type="scientific">Patiria miniata</name>
    <name type="common">Bat star</name>
    <name type="synonym">Asterina miniata</name>
    <dbReference type="NCBI Taxonomy" id="46514"/>
    <lineage>
        <taxon>Eukaryota</taxon>
        <taxon>Metazoa</taxon>
        <taxon>Echinodermata</taxon>
        <taxon>Eleutherozoa</taxon>
        <taxon>Asterozoa</taxon>
        <taxon>Asteroidea</taxon>
        <taxon>Valvatacea</taxon>
        <taxon>Valvatida</taxon>
        <taxon>Asterinidae</taxon>
        <taxon>Patiria</taxon>
    </lineage>
</organism>
<keyword evidence="3 6" id="KW-0812">Transmembrane</keyword>
<dbReference type="SMART" id="SM00014">
    <property type="entry name" value="acidPPc"/>
    <property type="match status" value="1"/>
</dbReference>
<feature type="transmembrane region" description="Helical" evidence="6">
    <location>
        <begin position="27"/>
        <end position="50"/>
    </location>
</feature>
<sequence>MVDDHRWCSTTEPYQDQRGRLVSKNTWLVPCFLGVDYVLFAGVGVLWFLLEFTYYLPAPAKRGFWCNERQYMMPYIEDEIVPERGLYVISFAAPVILILSGESMLALCKCDKTKESLKMVHSCSLKLYTPLRRAFRFIGIFSLGGFATWVITDFIQIVTGRMTPYFFAACDPDACSPVYGAADTRFVTDYTCLNEDYDLIKQARRSLPSIHASLGAYSSVFATVYLSTQMQFRNVRLPVPLFCLAYVSCAVIWGLSRAASHRNHWSDVLAGFILGTSIALYLSLVILRVFQERPAKPHSNLTASPSKGSGSMFSIEEQHFMQTAPSSFVLPRVQHCADTLSTSHVSQQNGIAAGHNPSYADDMVIIHHQAQPGVF</sequence>
<dbReference type="InterPro" id="IPR000326">
    <property type="entry name" value="PAP2/HPO"/>
</dbReference>
<dbReference type="EnsemblMetazoa" id="XM_038193605.1">
    <property type="protein sequence ID" value="XP_038049533.1"/>
    <property type="gene ID" value="LOC119723090"/>
</dbReference>
<protein>
    <recommendedName>
        <fullName evidence="7">Phosphatidic acid phosphatase type 2/haloperoxidase domain-containing protein</fullName>
    </recommendedName>
</protein>
<keyword evidence="4 6" id="KW-1133">Transmembrane helix</keyword>
<dbReference type="GO" id="GO:0007165">
    <property type="term" value="P:signal transduction"/>
    <property type="evidence" value="ECO:0007669"/>
    <property type="project" value="TreeGrafter"/>
</dbReference>
<keyword evidence="9" id="KW-1185">Reference proteome</keyword>
<dbReference type="GO" id="GO:0046839">
    <property type="term" value="P:phospholipid dephosphorylation"/>
    <property type="evidence" value="ECO:0007669"/>
    <property type="project" value="TreeGrafter"/>
</dbReference>
<feature type="domain" description="Phosphatidic acid phosphatase type 2/haloperoxidase" evidence="7">
    <location>
        <begin position="138"/>
        <end position="283"/>
    </location>
</feature>
<dbReference type="GO" id="GO:0006644">
    <property type="term" value="P:phospholipid metabolic process"/>
    <property type="evidence" value="ECO:0007669"/>
    <property type="project" value="InterPro"/>
</dbReference>
<dbReference type="Pfam" id="PF01569">
    <property type="entry name" value="PAP2"/>
    <property type="match status" value="1"/>
</dbReference>
<comment type="similarity">
    <text evidence="2">Belongs to the PA-phosphatase related phosphoesterase family.</text>
</comment>
<evidence type="ECO:0000256" key="2">
    <source>
        <dbReference type="ARBA" id="ARBA00008816"/>
    </source>
</evidence>
<dbReference type="PANTHER" id="PTHR10165:SF102">
    <property type="entry name" value="PHOSPHATIDIC ACID PHOSPHATASE TYPE 2_HALOPEROXIDASE DOMAIN-CONTAINING PROTEIN"/>
    <property type="match status" value="1"/>
</dbReference>
<evidence type="ECO:0000256" key="5">
    <source>
        <dbReference type="ARBA" id="ARBA00023136"/>
    </source>
</evidence>
<feature type="transmembrane region" description="Helical" evidence="6">
    <location>
        <begin position="209"/>
        <end position="227"/>
    </location>
</feature>
<dbReference type="GeneID" id="119723090"/>
<name>A0A913ZEP8_PATMI</name>
<dbReference type="RefSeq" id="XP_038049533.1">
    <property type="nucleotide sequence ID" value="XM_038193605.1"/>
</dbReference>
<evidence type="ECO:0000256" key="4">
    <source>
        <dbReference type="ARBA" id="ARBA00022989"/>
    </source>
</evidence>
<evidence type="ECO:0000259" key="7">
    <source>
        <dbReference type="SMART" id="SM00014"/>
    </source>
</evidence>
<dbReference type="OrthoDB" id="10030083at2759"/>
<dbReference type="RefSeq" id="XP_038049531.1">
    <property type="nucleotide sequence ID" value="XM_038193603.1"/>
</dbReference>
<comment type="subcellular location">
    <subcellularLocation>
        <location evidence="1">Membrane</location>
        <topology evidence="1">Multi-pass membrane protein</topology>
    </subcellularLocation>
</comment>
<feature type="transmembrane region" description="Helical" evidence="6">
    <location>
        <begin position="268"/>
        <end position="290"/>
    </location>
</feature>
<keyword evidence="5 6" id="KW-0472">Membrane</keyword>
<feature type="transmembrane region" description="Helical" evidence="6">
    <location>
        <begin position="239"/>
        <end position="256"/>
    </location>
</feature>
<dbReference type="SUPFAM" id="SSF48317">
    <property type="entry name" value="Acid phosphatase/Vanadium-dependent haloperoxidase"/>
    <property type="match status" value="1"/>
</dbReference>
<dbReference type="GO" id="GO:0008195">
    <property type="term" value="F:phosphatidate phosphatase activity"/>
    <property type="evidence" value="ECO:0007669"/>
    <property type="project" value="TreeGrafter"/>
</dbReference>
<evidence type="ECO:0000313" key="8">
    <source>
        <dbReference type="EnsemblMetazoa" id="XP_038049531.1"/>
    </source>
</evidence>
<feature type="transmembrane region" description="Helical" evidence="6">
    <location>
        <begin position="86"/>
        <end position="108"/>
    </location>
</feature>
<dbReference type="Proteomes" id="UP000887568">
    <property type="component" value="Unplaced"/>
</dbReference>
<dbReference type="EnsemblMetazoa" id="XM_038193603.1">
    <property type="protein sequence ID" value="XP_038049531.1"/>
    <property type="gene ID" value="LOC119723090"/>
</dbReference>
<dbReference type="AlphaFoldDB" id="A0A913ZEP8"/>
<evidence type="ECO:0000256" key="6">
    <source>
        <dbReference type="SAM" id="Phobius"/>
    </source>
</evidence>
<evidence type="ECO:0000313" key="9">
    <source>
        <dbReference type="Proteomes" id="UP000887568"/>
    </source>
</evidence>
<proteinExistence type="inferred from homology"/>
<evidence type="ECO:0000256" key="3">
    <source>
        <dbReference type="ARBA" id="ARBA00022692"/>
    </source>
</evidence>
<dbReference type="InterPro" id="IPR036938">
    <property type="entry name" value="PAP2/HPO_sf"/>
</dbReference>
<reference evidence="8" key="1">
    <citation type="submission" date="2022-11" db="UniProtKB">
        <authorList>
            <consortium name="EnsemblMetazoa"/>
        </authorList>
    </citation>
    <scope>IDENTIFICATION</scope>
</reference>
<dbReference type="PANTHER" id="PTHR10165">
    <property type="entry name" value="LIPID PHOSPHATE PHOSPHATASE"/>
    <property type="match status" value="1"/>
</dbReference>